<evidence type="ECO:0000313" key="4">
    <source>
        <dbReference type="Proteomes" id="UP000835052"/>
    </source>
</evidence>
<evidence type="ECO:0000313" key="3">
    <source>
        <dbReference type="EMBL" id="CAD6186855.1"/>
    </source>
</evidence>
<dbReference type="EMBL" id="CAJGYM010000005">
    <property type="protein sequence ID" value="CAD6186855.1"/>
    <property type="molecule type" value="Genomic_DNA"/>
</dbReference>
<keyword evidence="2" id="KW-0472">Membrane</keyword>
<evidence type="ECO:0000256" key="2">
    <source>
        <dbReference type="SAM" id="Phobius"/>
    </source>
</evidence>
<name>A0A8S1GTS8_9PELO</name>
<dbReference type="Proteomes" id="UP000835052">
    <property type="component" value="Unassembled WGS sequence"/>
</dbReference>
<feature type="transmembrane region" description="Helical" evidence="2">
    <location>
        <begin position="140"/>
        <end position="163"/>
    </location>
</feature>
<feature type="transmembrane region" description="Helical" evidence="2">
    <location>
        <begin position="169"/>
        <end position="190"/>
    </location>
</feature>
<accession>A0A8S1GTS8</accession>
<keyword evidence="4" id="KW-1185">Reference proteome</keyword>
<protein>
    <submittedName>
        <fullName evidence="3">Uncharacterized protein</fullName>
    </submittedName>
</protein>
<organism evidence="3 4">
    <name type="scientific">Caenorhabditis auriculariae</name>
    <dbReference type="NCBI Taxonomy" id="2777116"/>
    <lineage>
        <taxon>Eukaryota</taxon>
        <taxon>Metazoa</taxon>
        <taxon>Ecdysozoa</taxon>
        <taxon>Nematoda</taxon>
        <taxon>Chromadorea</taxon>
        <taxon>Rhabditida</taxon>
        <taxon>Rhabditina</taxon>
        <taxon>Rhabditomorpha</taxon>
        <taxon>Rhabditoidea</taxon>
        <taxon>Rhabditidae</taxon>
        <taxon>Peloderinae</taxon>
        <taxon>Caenorhabditis</taxon>
    </lineage>
</organism>
<gene>
    <name evidence="3" type="ORF">CAUJ_LOCUS2774</name>
</gene>
<comment type="caution">
    <text evidence="3">The sequence shown here is derived from an EMBL/GenBank/DDBJ whole genome shotgun (WGS) entry which is preliminary data.</text>
</comment>
<proteinExistence type="predicted"/>
<feature type="region of interest" description="Disordered" evidence="1">
    <location>
        <begin position="72"/>
        <end position="112"/>
    </location>
</feature>
<sequence>MRKLTYDEPPTISLEEMASPEGEHFEETEVVLDPQDLRPLHLDTSHVYLRPSTPYLRPLRWSILSAAPSEVVPTPEMLRPPSATQNADSENDHSPALSQKIKVPKKHYSHEDPLQRMETPVFDKEEQAHRKKGPSSAATVLAMSGLFVVGTTLILSGVIVLIVQPETPFVVTGCLFLGVGVAMLLVCVVLQRKNVVKFVLDLNRDLYFLNMNKSYMWKMMFEMRSELPLSSDD</sequence>
<evidence type="ECO:0000256" key="1">
    <source>
        <dbReference type="SAM" id="MobiDB-lite"/>
    </source>
</evidence>
<keyword evidence="2" id="KW-1133">Transmembrane helix</keyword>
<dbReference type="OrthoDB" id="5919085at2759"/>
<reference evidence="3" key="1">
    <citation type="submission" date="2020-10" db="EMBL/GenBank/DDBJ databases">
        <authorList>
            <person name="Kikuchi T."/>
        </authorList>
    </citation>
    <scope>NUCLEOTIDE SEQUENCE</scope>
    <source>
        <strain evidence="3">NKZ352</strain>
    </source>
</reference>
<dbReference type="AlphaFoldDB" id="A0A8S1GTS8"/>
<keyword evidence="2" id="KW-0812">Transmembrane</keyword>